<dbReference type="Proteomes" id="UP000003045">
    <property type="component" value="Unassembled WGS sequence"/>
</dbReference>
<comment type="caution">
    <text evidence="1">The sequence shown here is derived from an EMBL/GenBank/DDBJ whole genome shotgun (WGS) entry which is preliminary data.</text>
</comment>
<organism evidence="1 2">
    <name type="scientific">Mobiluncus mulieris ATCC 35239</name>
    <dbReference type="NCBI Taxonomy" id="871571"/>
    <lineage>
        <taxon>Bacteria</taxon>
        <taxon>Bacillati</taxon>
        <taxon>Actinomycetota</taxon>
        <taxon>Actinomycetes</taxon>
        <taxon>Actinomycetales</taxon>
        <taxon>Actinomycetaceae</taxon>
        <taxon>Mobiluncus</taxon>
    </lineage>
</organism>
<dbReference type="EMBL" id="AEET01000033">
    <property type="protein sequence ID" value="EFM45668.1"/>
    <property type="molecule type" value="Genomic_DNA"/>
</dbReference>
<proteinExistence type="predicted"/>
<gene>
    <name evidence="1" type="ORF">HMPREF0580_1475</name>
</gene>
<keyword evidence="2" id="KW-1185">Reference proteome</keyword>
<evidence type="ECO:0000313" key="2">
    <source>
        <dbReference type="Proteomes" id="UP000003045"/>
    </source>
</evidence>
<sequence length="58" mass="6565">MTLWRFPKHVIRRGVETPKFLIRLSAASGKTRWFGARARGHSSLQTLEASGVTIKRIS</sequence>
<dbReference type="AlphaFoldDB" id="E0QRG0"/>
<protein>
    <submittedName>
        <fullName evidence="1">Uncharacterized protein</fullName>
    </submittedName>
</protein>
<accession>E0QRG0</accession>
<evidence type="ECO:0000313" key="1">
    <source>
        <dbReference type="EMBL" id="EFM45668.1"/>
    </source>
</evidence>
<reference evidence="1" key="1">
    <citation type="submission" date="2010-08" db="EMBL/GenBank/DDBJ databases">
        <authorList>
            <person name="Muzny D."/>
            <person name="Qin X."/>
            <person name="Deng J."/>
            <person name="Jiang H."/>
            <person name="Liu Y."/>
            <person name="Qu J."/>
            <person name="Song X.-Z."/>
            <person name="Zhang L."/>
            <person name="Thornton R."/>
            <person name="Coyle M."/>
            <person name="Francisco L."/>
            <person name="Jackson L."/>
            <person name="Javaid M."/>
            <person name="Korchina V."/>
            <person name="Kovar C."/>
            <person name="Mata R."/>
            <person name="Mathew T."/>
            <person name="Ngo R."/>
            <person name="Nguyen L."/>
            <person name="Nguyen N."/>
            <person name="Okwuonu G."/>
            <person name="Ongeri F."/>
            <person name="Pham C."/>
            <person name="Simmons D."/>
            <person name="Wilczek-Boney K."/>
            <person name="Hale W."/>
            <person name="Jakkamsetti A."/>
            <person name="Pham P."/>
            <person name="Ruth R."/>
            <person name="San Lucas F."/>
            <person name="Warren J."/>
            <person name="Zhang J."/>
            <person name="Zhao Z."/>
            <person name="Zhou C."/>
            <person name="Zhu D."/>
            <person name="Lee S."/>
            <person name="Bess C."/>
            <person name="Blankenburg K."/>
            <person name="Forbes L."/>
            <person name="Fu Q."/>
            <person name="Gubbala S."/>
            <person name="Hirani K."/>
            <person name="Jayaseelan J.C."/>
            <person name="Lara F."/>
            <person name="Munidasa M."/>
            <person name="Palculict T."/>
            <person name="Patil S."/>
            <person name="Pu L.-L."/>
            <person name="Saada N."/>
            <person name="Tang L."/>
            <person name="Weissenberger G."/>
            <person name="Zhu Y."/>
            <person name="Hemphill L."/>
            <person name="Shang Y."/>
            <person name="Youmans B."/>
            <person name="Ayvaz T."/>
            <person name="Ross M."/>
            <person name="Santibanez J."/>
            <person name="Aqrawi P."/>
            <person name="Gross S."/>
            <person name="Joshi V."/>
            <person name="Fowler G."/>
            <person name="Nazareth L."/>
            <person name="Reid J."/>
            <person name="Worley K."/>
            <person name="Petrosino J."/>
            <person name="Highlander S."/>
            <person name="Gibbs R."/>
        </authorList>
    </citation>
    <scope>NUCLEOTIDE SEQUENCE [LARGE SCALE GENOMIC DNA]</scope>
    <source>
        <strain evidence="1">ATCC 35239</strain>
    </source>
</reference>
<name>E0QRG0_9ACTO</name>
<dbReference type="HOGENOM" id="CLU_2974451_0_0_11"/>